<feature type="region of interest" description="Disordered" evidence="1">
    <location>
        <begin position="291"/>
        <end position="310"/>
    </location>
</feature>
<accession>A0A9P7RWK4</accession>
<dbReference type="SUPFAM" id="SSF51445">
    <property type="entry name" value="(Trans)glycosidases"/>
    <property type="match status" value="1"/>
</dbReference>
<evidence type="ECO:0000313" key="5">
    <source>
        <dbReference type="Proteomes" id="UP001049176"/>
    </source>
</evidence>
<dbReference type="GO" id="GO:0071966">
    <property type="term" value="P:fungal-type cell wall polysaccharide metabolic process"/>
    <property type="evidence" value="ECO:0007669"/>
    <property type="project" value="TreeGrafter"/>
</dbReference>
<dbReference type="GO" id="GO:0009277">
    <property type="term" value="C:fungal-type cell wall"/>
    <property type="evidence" value="ECO:0007669"/>
    <property type="project" value="TreeGrafter"/>
</dbReference>
<feature type="signal peptide" evidence="2">
    <location>
        <begin position="1"/>
        <end position="24"/>
    </location>
</feature>
<evidence type="ECO:0000259" key="3">
    <source>
        <dbReference type="Pfam" id="PF11790"/>
    </source>
</evidence>
<organism evidence="4 5">
    <name type="scientific">Marasmius oreades</name>
    <name type="common">fairy-ring Marasmius</name>
    <dbReference type="NCBI Taxonomy" id="181124"/>
    <lineage>
        <taxon>Eukaryota</taxon>
        <taxon>Fungi</taxon>
        <taxon>Dikarya</taxon>
        <taxon>Basidiomycota</taxon>
        <taxon>Agaricomycotina</taxon>
        <taxon>Agaricomycetes</taxon>
        <taxon>Agaricomycetidae</taxon>
        <taxon>Agaricales</taxon>
        <taxon>Marasmiineae</taxon>
        <taxon>Marasmiaceae</taxon>
        <taxon>Marasmius</taxon>
    </lineage>
</organism>
<keyword evidence="5" id="KW-1185">Reference proteome</keyword>
<comment type="caution">
    <text evidence="4">The sequence shown here is derived from an EMBL/GenBank/DDBJ whole genome shotgun (WGS) entry which is preliminary data.</text>
</comment>
<dbReference type="KEGG" id="more:E1B28_010070"/>
<sequence length="336" mass="37752">MPFTTSLFHFKLFYYFCLLKLVTTLPSIHGSPGLHPRSAAVTNVSKAGLAWPNGDGDDIDQYTSTGKVSWYYSWSPKTWIKTDIQYVPMLWGQRQVEEFSSTINQTISEINISHVLGMNEPQEKGQSNLTPQQGADMWKTYLEPLRSRGIRLGSPAPSSAPSGKIWLQDFLTACGDGCTVDFIALHYYDVNATDFVRYLTDHHNTFQRPIWVTEWACQNFNQANKQCSQDDIVLFLNKTQSFMDRTDWVERYSWFGSMRDMQGVNSDNALMGHDGKITNLGLQYIGAKNATTSGSGNADGPNAPGGRENSCSSTKTHTFFSVVIMVFSTLWLQRVA</sequence>
<gene>
    <name evidence="4" type="ORF">E1B28_010070</name>
</gene>
<dbReference type="InterPro" id="IPR024655">
    <property type="entry name" value="Asl1_glyco_hydro_catalytic"/>
</dbReference>
<dbReference type="Pfam" id="PF11790">
    <property type="entry name" value="Glyco_hydro_cc"/>
    <property type="match status" value="1"/>
</dbReference>
<proteinExistence type="predicted"/>
<dbReference type="Gene3D" id="3.20.20.80">
    <property type="entry name" value="Glycosidases"/>
    <property type="match status" value="1"/>
</dbReference>
<dbReference type="EMBL" id="CM032186">
    <property type="protein sequence ID" value="KAG7091005.1"/>
    <property type="molecule type" value="Genomic_DNA"/>
</dbReference>
<evidence type="ECO:0000256" key="1">
    <source>
        <dbReference type="SAM" id="MobiDB-lite"/>
    </source>
</evidence>
<dbReference type="GeneID" id="66079146"/>
<feature type="chain" id="PRO_5040123514" description="Asl1-like glycosyl hydrolase catalytic domain-containing protein" evidence="2">
    <location>
        <begin position="25"/>
        <end position="336"/>
    </location>
</feature>
<dbReference type="PANTHER" id="PTHR34154">
    <property type="entry name" value="ALKALI-SENSITIVE LINKAGE PROTEIN 1"/>
    <property type="match status" value="1"/>
</dbReference>
<dbReference type="PANTHER" id="PTHR34154:SF3">
    <property type="entry name" value="ALKALI-SENSITIVE LINKAGE PROTEIN 1"/>
    <property type="match status" value="1"/>
</dbReference>
<feature type="domain" description="Asl1-like glycosyl hydrolase catalytic" evidence="3">
    <location>
        <begin position="48"/>
        <end position="284"/>
    </location>
</feature>
<dbReference type="InterPro" id="IPR017853">
    <property type="entry name" value="GH"/>
</dbReference>
<protein>
    <recommendedName>
        <fullName evidence="3">Asl1-like glycosyl hydrolase catalytic domain-containing protein</fullName>
    </recommendedName>
</protein>
<dbReference type="OrthoDB" id="5959761at2759"/>
<name>A0A9P7RWK4_9AGAR</name>
<evidence type="ECO:0000256" key="2">
    <source>
        <dbReference type="SAM" id="SignalP"/>
    </source>
</evidence>
<dbReference type="InterPro" id="IPR053183">
    <property type="entry name" value="ASL1"/>
</dbReference>
<keyword evidence="2" id="KW-0732">Signal</keyword>
<evidence type="ECO:0000313" key="4">
    <source>
        <dbReference type="EMBL" id="KAG7091005.1"/>
    </source>
</evidence>
<dbReference type="AlphaFoldDB" id="A0A9P7RWK4"/>
<reference evidence="4" key="1">
    <citation type="journal article" date="2021" name="Genome Biol. Evol.">
        <title>The assembled and annotated genome of the fairy-ring fungus Marasmius oreades.</title>
        <authorList>
            <person name="Hiltunen M."/>
            <person name="Ament-Velasquez S.L."/>
            <person name="Johannesson H."/>
        </authorList>
    </citation>
    <scope>NUCLEOTIDE SEQUENCE</scope>
    <source>
        <strain evidence="4">03SP1</strain>
    </source>
</reference>
<dbReference type="RefSeq" id="XP_043007475.1">
    <property type="nucleotide sequence ID" value="XM_043155014.1"/>
</dbReference>
<dbReference type="Proteomes" id="UP001049176">
    <property type="component" value="Chromosome 6"/>
</dbReference>